<dbReference type="Gene3D" id="3.40.50.300">
    <property type="entry name" value="P-loop containing nucleotide triphosphate hydrolases"/>
    <property type="match status" value="1"/>
</dbReference>
<keyword evidence="3" id="KW-0805">Transcription regulation</keyword>
<dbReference type="InterPro" id="IPR002078">
    <property type="entry name" value="Sigma_54_int"/>
</dbReference>
<evidence type="ECO:0000313" key="7">
    <source>
        <dbReference type="EMBL" id="KZL88962.1"/>
    </source>
</evidence>
<dbReference type="GO" id="GO:0003677">
    <property type="term" value="F:DNA binding"/>
    <property type="evidence" value="ECO:0007669"/>
    <property type="project" value="UniProtKB-KW"/>
</dbReference>
<dbReference type="PANTHER" id="PTHR32071">
    <property type="entry name" value="TRANSCRIPTIONAL REGULATORY PROTEIN"/>
    <property type="match status" value="1"/>
</dbReference>
<dbReference type="Gene3D" id="1.10.8.60">
    <property type="match status" value="1"/>
</dbReference>
<dbReference type="Pfam" id="PF25601">
    <property type="entry name" value="AAA_lid_14"/>
    <property type="match status" value="1"/>
</dbReference>
<evidence type="ECO:0000313" key="8">
    <source>
        <dbReference type="Proteomes" id="UP000076603"/>
    </source>
</evidence>
<dbReference type="GO" id="GO:0006355">
    <property type="term" value="P:regulation of DNA-templated transcription"/>
    <property type="evidence" value="ECO:0007669"/>
    <property type="project" value="InterPro"/>
</dbReference>
<proteinExistence type="predicted"/>
<sequence length="675" mass="77926">MKTIAVVTNSNSRLAKFLKNNLNSIFNGLAQVNNYYIDALKENSMIKEDVVLFMIKEKALECEKHVLNRKNIVIIERTLKDSEIYKLFTLPKNTRALVVNDNKETTLETVSLLYQIGINNLELIPYDPSKIYEDIKIAITPDEEEKIPKYIETIINVGNRWIDTSTFIKIASKLNIEDKCLSERIINYSESIINLNNGIKENYKQLFVKNEELDIIINSSKDGFLFIDNEERISFYNNAFKNIFSIREDIKDKKIEDVLEKEVAVLLRKETIKDEILELKGIYININKQVVKSLGQTIGFCFNIQEVTYIKQLEQNLSKKLRHNGLVAKYNFQEMITNSVRMKECINLAKRTACSDLTVLITGESGTGKEVLAQSIHNASNRCKQPFVAINCAALPESLLESELFGYEGGAFTGALKEGKIGLFEQAHNGTIFLDEIGDMPLSLQTRMLRVIQERQVMRIGSQSVVDINVRIIAATHRNLMEMIDEGKFREDLFYRLNVLPINIPPLRERKEDIMLFLESYLSSKQNLKISREVRELLLNYNWPGNVRELKNAADYIELMSEEEVKIENIPFYILNHSVDYKREYQYLKDKCDLRNALEILEIIEERNGNNMGVGRKNIEEILNSRFINITEAEVRRILTLLNELDVITSSIGRRGSEITIKGKNFINWVKNRVN</sequence>
<dbReference type="PROSITE" id="PS00675">
    <property type="entry name" value="SIGMA54_INTERACT_1"/>
    <property type="match status" value="1"/>
</dbReference>
<keyword evidence="1" id="KW-0547">Nucleotide-binding</keyword>
<dbReference type="SUPFAM" id="SSF55785">
    <property type="entry name" value="PYP-like sensor domain (PAS domain)"/>
    <property type="match status" value="1"/>
</dbReference>
<dbReference type="OrthoDB" id="9803970at2"/>
<dbReference type="Pfam" id="PF00158">
    <property type="entry name" value="Sigma54_activat"/>
    <property type="match status" value="1"/>
</dbReference>
<gene>
    <name evidence="7" type="primary">zraR_5</name>
    <name evidence="7" type="ORF">CLMAG_56530</name>
</gene>
<accession>A0A161YFT3</accession>
<keyword evidence="2" id="KW-0067">ATP-binding</keyword>
<dbReference type="RefSeq" id="WP_066630163.1">
    <property type="nucleotide sequence ID" value="NZ_FQXL01000065.1"/>
</dbReference>
<dbReference type="EMBL" id="LWAE01000012">
    <property type="protein sequence ID" value="KZL88962.1"/>
    <property type="molecule type" value="Genomic_DNA"/>
</dbReference>
<evidence type="ECO:0000259" key="6">
    <source>
        <dbReference type="PROSITE" id="PS50045"/>
    </source>
</evidence>
<evidence type="ECO:0000256" key="1">
    <source>
        <dbReference type="ARBA" id="ARBA00022741"/>
    </source>
</evidence>
<reference evidence="7 8" key="1">
    <citation type="submission" date="2016-04" db="EMBL/GenBank/DDBJ databases">
        <title>Genome sequence of Clostridium magnum DSM 2767.</title>
        <authorList>
            <person name="Poehlein A."/>
            <person name="Uhlig R."/>
            <person name="Fischer R."/>
            <person name="Bahl H."/>
            <person name="Daniel R."/>
        </authorList>
    </citation>
    <scope>NUCLEOTIDE SEQUENCE [LARGE SCALE GENOMIC DNA]</scope>
    <source>
        <strain evidence="7 8">DSM 2767</strain>
    </source>
</reference>
<organism evidence="7 8">
    <name type="scientific">Clostridium magnum DSM 2767</name>
    <dbReference type="NCBI Taxonomy" id="1121326"/>
    <lineage>
        <taxon>Bacteria</taxon>
        <taxon>Bacillati</taxon>
        <taxon>Bacillota</taxon>
        <taxon>Clostridia</taxon>
        <taxon>Eubacteriales</taxon>
        <taxon>Clostridiaceae</taxon>
        <taxon>Clostridium</taxon>
    </lineage>
</organism>
<evidence type="ECO:0000256" key="5">
    <source>
        <dbReference type="ARBA" id="ARBA00023163"/>
    </source>
</evidence>
<dbReference type="Gene3D" id="1.10.10.10">
    <property type="entry name" value="Winged helix-like DNA-binding domain superfamily/Winged helix DNA-binding domain"/>
    <property type="match status" value="1"/>
</dbReference>
<dbReference type="PANTHER" id="PTHR32071:SF57">
    <property type="entry name" value="C4-DICARBOXYLATE TRANSPORT TRANSCRIPTIONAL REGULATORY PROTEIN DCTD"/>
    <property type="match status" value="1"/>
</dbReference>
<dbReference type="AlphaFoldDB" id="A0A161YFT3"/>
<feature type="domain" description="Sigma-54 factor interaction" evidence="6">
    <location>
        <begin position="335"/>
        <end position="559"/>
    </location>
</feature>
<dbReference type="InterPro" id="IPR003593">
    <property type="entry name" value="AAA+_ATPase"/>
</dbReference>
<keyword evidence="8" id="KW-1185">Reference proteome</keyword>
<dbReference type="InterPro" id="IPR035965">
    <property type="entry name" value="PAS-like_dom_sf"/>
</dbReference>
<dbReference type="FunFam" id="3.40.50.300:FF:000006">
    <property type="entry name" value="DNA-binding transcriptional regulator NtrC"/>
    <property type="match status" value="1"/>
</dbReference>
<dbReference type="InterPro" id="IPR027417">
    <property type="entry name" value="P-loop_NTPase"/>
</dbReference>
<evidence type="ECO:0000256" key="2">
    <source>
        <dbReference type="ARBA" id="ARBA00022840"/>
    </source>
</evidence>
<dbReference type="SMART" id="SM00382">
    <property type="entry name" value="AAA"/>
    <property type="match status" value="1"/>
</dbReference>
<dbReference type="InterPro" id="IPR036388">
    <property type="entry name" value="WH-like_DNA-bd_sf"/>
</dbReference>
<dbReference type="CDD" id="cd00009">
    <property type="entry name" value="AAA"/>
    <property type="match status" value="1"/>
</dbReference>
<keyword evidence="5" id="KW-0804">Transcription</keyword>
<dbReference type="Proteomes" id="UP000076603">
    <property type="component" value="Unassembled WGS sequence"/>
</dbReference>
<evidence type="ECO:0000256" key="3">
    <source>
        <dbReference type="ARBA" id="ARBA00023015"/>
    </source>
</evidence>
<dbReference type="InterPro" id="IPR025662">
    <property type="entry name" value="Sigma_54_int_dom_ATP-bd_1"/>
</dbReference>
<dbReference type="Gene3D" id="3.30.450.20">
    <property type="entry name" value="PAS domain"/>
    <property type="match status" value="1"/>
</dbReference>
<evidence type="ECO:0000256" key="4">
    <source>
        <dbReference type="ARBA" id="ARBA00023125"/>
    </source>
</evidence>
<dbReference type="PROSITE" id="PS00676">
    <property type="entry name" value="SIGMA54_INTERACT_2"/>
    <property type="match status" value="1"/>
</dbReference>
<dbReference type="PATRIC" id="fig|1121326.3.peg.5715"/>
<dbReference type="SUPFAM" id="SSF52540">
    <property type="entry name" value="P-loop containing nucleoside triphosphate hydrolases"/>
    <property type="match status" value="1"/>
</dbReference>
<dbReference type="PROSITE" id="PS50045">
    <property type="entry name" value="SIGMA54_INTERACT_4"/>
    <property type="match status" value="1"/>
</dbReference>
<keyword evidence="4" id="KW-0238">DNA-binding</keyword>
<dbReference type="InterPro" id="IPR058031">
    <property type="entry name" value="AAA_lid_NorR"/>
</dbReference>
<dbReference type="PROSITE" id="PS00688">
    <property type="entry name" value="SIGMA54_INTERACT_3"/>
    <property type="match status" value="1"/>
</dbReference>
<comment type="caution">
    <text evidence="7">The sequence shown here is derived from an EMBL/GenBank/DDBJ whole genome shotgun (WGS) entry which is preliminary data.</text>
</comment>
<dbReference type="GO" id="GO:0005524">
    <property type="term" value="F:ATP binding"/>
    <property type="evidence" value="ECO:0007669"/>
    <property type="project" value="UniProtKB-KW"/>
</dbReference>
<dbReference type="InterPro" id="IPR025944">
    <property type="entry name" value="Sigma_54_int_dom_CS"/>
</dbReference>
<name>A0A161YFT3_9CLOT</name>
<protein>
    <submittedName>
        <fullName evidence="7">Transcriptional regulatory protein ZraR</fullName>
    </submittedName>
</protein>
<dbReference type="STRING" id="1121326.CLMAG_56530"/>
<dbReference type="InterPro" id="IPR025943">
    <property type="entry name" value="Sigma_54_int_dom_ATP-bd_2"/>
</dbReference>